<comment type="catalytic activity">
    <reaction evidence="1">
        <text>L-erythrulose 1-phosphate = D-erythrulose 4-phosphate</text>
        <dbReference type="Rhea" id="RHEA:49588"/>
        <dbReference type="ChEBI" id="CHEBI:58002"/>
        <dbReference type="ChEBI" id="CHEBI:90796"/>
        <dbReference type="EC" id="5.3.1.33"/>
    </reaction>
</comment>
<protein>
    <recommendedName>
        <fullName evidence="8 9">Triosephosphate isomerase</fullName>
        <shortName evidence="8">TIM</shortName>
        <shortName evidence="8">TPI</shortName>
        <ecNumber evidence="8 9">5.3.1.1</ecNumber>
    </recommendedName>
    <alternativeName>
        <fullName evidence="8">Triose-phosphate isomerase</fullName>
    </alternativeName>
</protein>
<comment type="subunit">
    <text evidence="8 9">Homodimer.</text>
</comment>
<evidence type="ECO:0000313" key="10">
    <source>
        <dbReference type="EMBL" id="MEK0081552.1"/>
    </source>
</evidence>
<keyword evidence="11" id="KW-1185">Reference proteome</keyword>
<keyword evidence="6 8" id="KW-0324">Glycolysis</keyword>
<comment type="function">
    <text evidence="8">Involved in the gluconeogenesis. Catalyzes stereospecifically the conversion of dihydroxyacetone phosphate (DHAP) to D-glyceraldehyde-3-phosphate (G3P).</text>
</comment>
<evidence type="ECO:0000256" key="6">
    <source>
        <dbReference type="ARBA" id="ARBA00023152"/>
    </source>
</evidence>
<feature type="binding site" evidence="8">
    <location>
        <position position="188"/>
    </location>
    <ligand>
        <name>substrate</name>
    </ligand>
</feature>
<sequence length="266" mass="27277">MVCYLAAGFTAAMDQKMALARPIVFGNWKMHGLRAEAKALAGGLAERVGRPSATLGVFPPATVLAEVAAQLAGTGILVGGQDCHDKPKGAFTGSISAPMLKDAGAVAVIVGHSERRHGLGETDALVRAKVQAALEAGLLAILCIGETEAEWLEGRTLEVLERQLDQSWPQGASAARVVVAYEPVWAIGTGRTPTLDDIGRSHAAIRARLERLASDGDKVAILYGGSVKADNAGAIMAVAGVDGVLVGGASLDPDGFFAIYRAGGGA</sequence>
<reference evidence="10 11" key="1">
    <citation type="submission" date="2024-01" db="EMBL/GenBank/DDBJ databases">
        <title>Multi-omics insights into the function and evolution of sodium benzoate biodegradation pathways in Benzoatithermus flavus gen. nov., sp. nov. from hot spring.</title>
        <authorList>
            <person name="Hu C.-J."/>
            <person name="Li W.-J."/>
        </authorList>
    </citation>
    <scope>NUCLEOTIDE SEQUENCE [LARGE SCALE GENOMIC DNA]</scope>
    <source>
        <strain evidence="10 11">SYSU G07066</strain>
    </source>
</reference>
<comment type="pathway">
    <text evidence="8 9">Carbohydrate degradation; glycolysis; D-glyceraldehyde 3-phosphate from glycerone phosphate: step 1/1.</text>
</comment>
<organism evidence="10 11">
    <name type="scientific">Benzoatithermus flavus</name>
    <dbReference type="NCBI Taxonomy" id="3108223"/>
    <lineage>
        <taxon>Bacteria</taxon>
        <taxon>Pseudomonadati</taxon>
        <taxon>Pseudomonadota</taxon>
        <taxon>Alphaproteobacteria</taxon>
        <taxon>Geminicoccales</taxon>
        <taxon>Geminicoccaceae</taxon>
        <taxon>Benzoatithermus</taxon>
    </lineage>
</organism>
<dbReference type="Gene3D" id="3.20.20.70">
    <property type="entry name" value="Aldolase class I"/>
    <property type="match status" value="1"/>
</dbReference>
<dbReference type="NCBIfam" id="TIGR00419">
    <property type="entry name" value="tim"/>
    <property type="match status" value="1"/>
</dbReference>
<dbReference type="InterPro" id="IPR020861">
    <property type="entry name" value="Triosephosphate_isomerase_AS"/>
</dbReference>
<proteinExistence type="inferred from homology"/>
<dbReference type="InterPro" id="IPR035990">
    <property type="entry name" value="TIM_sf"/>
</dbReference>
<dbReference type="InterPro" id="IPR022896">
    <property type="entry name" value="TrioseP_Isoase_bac/euk"/>
</dbReference>
<dbReference type="EMBL" id="JBBLZC010000001">
    <property type="protein sequence ID" value="MEK0081552.1"/>
    <property type="molecule type" value="Genomic_DNA"/>
</dbReference>
<comment type="pathway">
    <text evidence="2">Carbohydrate metabolism; erythritol degradation.</text>
</comment>
<dbReference type="PANTHER" id="PTHR21139">
    <property type="entry name" value="TRIOSEPHOSPHATE ISOMERASE"/>
    <property type="match status" value="1"/>
</dbReference>
<keyword evidence="5 8" id="KW-0963">Cytoplasm</keyword>
<dbReference type="EC" id="5.3.1.1" evidence="8 9"/>
<gene>
    <name evidence="8 10" type="primary">tpiA</name>
    <name evidence="10" type="ORF">U1T56_00180</name>
</gene>
<dbReference type="PROSITE" id="PS00171">
    <property type="entry name" value="TIM_1"/>
    <property type="match status" value="1"/>
</dbReference>
<dbReference type="InterPro" id="IPR000652">
    <property type="entry name" value="Triosephosphate_isomerase"/>
</dbReference>
<comment type="pathway">
    <text evidence="8 9">Carbohydrate biosynthesis; gluconeogenesis.</text>
</comment>
<feature type="binding site" evidence="8">
    <location>
        <begin position="247"/>
        <end position="248"/>
    </location>
    <ligand>
        <name>substrate</name>
    </ligand>
</feature>
<evidence type="ECO:0000256" key="3">
    <source>
        <dbReference type="ARBA" id="ARBA00007422"/>
    </source>
</evidence>
<dbReference type="RefSeq" id="WP_418157405.1">
    <property type="nucleotide sequence ID" value="NZ_JBBLZC010000001.1"/>
</dbReference>
<dbReference type="SUPFAM" id="SSF51351">
    <property type="entry name" value="Triosephosphate isomerase (TIM)"/>
    <property type="match status" value="1"/>
</dbReference>
<name>A0ABU8XK17_9PROT</name>
<keyword evidence="7 8" id="KW-0413">Isomerase</keyword>
<evidence type="ECO:0000256" key="9">
    <source>
        <dbReference type="RuleBase" id="RU363013"/>
    </source>
</evidence>
<dbReference type="PROSITE" id="PS51440">
    <property type="entry name" value="TIM_2"/>
    <property type="match status" value="1"/>
</dbReference>
<feature type="binding site" evidence="8">
    <location>
        <begin position="27"/>
        <end position="29"/>
    </location>
    <ligand>
        <name>substrate</name>
    </ligand>
</feature>
<dbReference type="PANTHER" id="PTHR21139:SF42">
    <property type="entry name" value="TRIOSEPHOSPHATE ISOMERASE"/>
    <property type="match status" value="1"/>
</dbReference>
<keyword evidence="4 8" id="KW-0312">Gluconeogenesis</keyword>
<evidence type="ECO:0000256" key="1">
    <source>
        <dbReference type="ARBA" id="ARBA00000148"/>
    </source>
</evidence>
<dbReference type="InterPro" id="IPR013785">
    <property type="entry name" value="Aldolase_TIM"/>
</dbReference>
<accession>A0ABU8XK17</accession>
<dbReference type="CDD" id="cd00311">
    <property type="entry name" value="TIM"/>
    <property type="match status" value="1"/>
</dbReference>
<feature type="active site" description="Proton acceptor" evidence="8">
    <location>
        <position position="182"/>
    </location>
</feature>
<evidence type="ECO:0000256" key="8">
    <source>
        <dbReference type="HAMAP-Rule" id="MF_00147"/>
    </source>
</evidence>
<evidence type="ECO:0000256" key="7">
    <source>
        <dbReference type="ARBA" id="ARBA00023235"/>
    </source>
</evidence>
<comment type="subcellular location">
    <subcellularLocation>
        <location evidence="8 9">Cytoplasm</location>
    </subcellularLocation>
</comment>
<dbReference type="HAMAP" id="MF_00147_B">
    <property type="entry name" value="TIM_B"/>
    <property type="match status" value="1"/>
</dbReference>
<feature type="binding site" evidence="8">
    <location>
        <position position="226"/>
    </location>
    <ligand>
        <name>substrate</name>
    </ligand>
</feature>
<comment type="caution">
    <text evidence="10">The sequence shown here is derived from an EMBL/GenBank/DDBJ whole genome shotgun (WGS) entry which is preliminary data.</text>
</comment>
<evidence type="ECO:0000313" key="11">
    <source>
        <dbReference type="Proteomes" id="UP001375743"/>
    </source>
</evidence>
<comment type="similarity">
    <text evidence="3 8 9">Belongs to the triosephosphate isomerase family.</text>
</comment>
<dbReference type="GO" id="GO:0004807">
    <property type="term" value="F:triose-phosphate isomerase activity"/>
    <property type="evidence" value="ECO:0007669"/>
    <property type="project" value="UniProtKB-EC"/>
</dbReference>
<evidence type="ECO:0000256" key="4">
    <source>
        <dbReference type="ARBA" id="ARBA00022432"/>
    </source>
</evidence>
<comment type="catalytic activity">
    <reaction evidence="8 9">
        <text>D-glyceraldehyde 3-phosphate = dihydroxyacetone phosphate</text>
        <dbReference type="Rhea" id="RHEA:18585"/>
        <dbReference type="ChEBI" id="CHEBI:57642"/>
        <dbReference type="ChEBI" id="CHEBI:59776"/>
        <dbReference type="EC" id="5.3.1.1"/>
    </reaction>
</comment>
<dbReference type="Pfam" id="PF00121">
    <property type="entry name" value="TIM"/>
    <property type="match status" value="1"/>
</dbReference>
<dbReference type="Proteomes" id="UP001375743">
    <property type="component" value="Unassembled WGS sequence"/>
</dbReference>
<feature type="active site" description="Electrophile" evidence="8">
    <location>
        <position position="112"/>
    </location>
</feature>
<evidence type="ECO:0000256" key="5">
    <source>
        <dbReference type="ARBA" id="ARBA00022490"/>
    </source>
</evidence>
<evidence type="ECO:0000256" key="2">
    <source>
        <dbReference type="ARBA" id="ARBA00004939"/>
    </source>
</evidence>